<feature type="domain" description="Glycosyl hydrolase family 81 N-terminal" evidence="10">
    <location>
        <begin position="58"/>
        <end position="382"/>
    </location>
</feature>
<evidence type="ECO:0000259" key="10">
    <source>
        <dbReference type="Pfam" id="PF03639"/>
    </source>
</evidence>
<accession>A0ABR0JTV2</accession>
<keyword evidence="7" id="KW-0961">Cell wall biogenesis/degradation</keyword>
<dbReference type="PANTHER" id="PTHR31983:SF0">
    <property type="entry name" value="GLUCAN ENDO-1,3-BETA-D-GLUCOSIDASE 2"/>
    <property type="match status" value="1"/>
</dbReference>
<dbReference type="Gene3D" id="1.10.287.1170">
    <property type="entry name" value="glycoside hydrolase family 81 endo-[beta] glucanase"/>
    <property type="match status" value="1"/>
</dbReference>
<keyword evidence="6 12" id="KW-0326">Glycosidase</keyword>
<evidence type="ECO:0000313" key="13">
    <source>
        <dbReference type="Proteomes" id="UP001345013"/>
    </source>
</evidence>
<feature type="compositionally biased region" description="Low complexity" evidence="9">
    <location>
        <begin position="1"/>
        <end position="16"/>
    </location>
</feature>
<dbReference type="Pfam" id="PF03639">
    <property type="entry name" value="Glyco_hydro_81"/>
    <property type="match status" value="1"/>
</dbReference>
<protein>
    <recommendedName>
        <fullName evidence="3">glucan endo-1,3-beta-D-glucosidase</fullName>
        <ecNumber evidence="3">3.2.1.39</ecNumber>
    </recommendedName>
</protein>
<dbReference type="GO" id="GO:0052861">
    <property type="term" value="F:endo-1,3(4)-beta-glucanase activity"/>
    <property type="evidence" value="ECO:0007669"/>
    <property type="project" value="UniProtKB-EC"/>
</dbReference>
<dbReference type="InterPro" id="IPR005200">
    <property type="entry name" value="Endo-beta-glucanase"/>
</dbReference>
<keyword evidence="4 12" id="KW-0378">Hydrolase</keyword>
<proteinExistence type="inferred from homology"/>
<evidence type="ECO:0000259" key="11">
    <source>
        <dbReference type="Pfam" id="PF17652"/>
    </source>
</evidence>
<evidence type="ECO:0000256" key="2">
    <source>
        <dbReference type="ARBA" id="ARBA00010730"/>
    </source>
</evidence>
<feature type="region of interest" description="Disordered" evidence="9">
    <location>
        <begin position="1"/>
        <end position="36"/>
    </location>
</feature>
<keyword evidence="5" id="KW-0119">Carbohydrate metabolism</keyword>
<dbReference type="Pfam" id="PF17652">
    <property type="entry name" value="Glyco_hydro81C"/>
    <property type="match status" value="1"/>
</dbReference>
<dbReference type="PANTHER" id="PTHR31983">
    <property type="entry name" value="ENDO-1,3(4)-BETA-GLUCANASE 1"/>
    <property type="match status" value="1"/>
</dbReference>
<dbReference type="InterPro" id="IPR040720">
    <property type="entry name" value="GH81_C"/>
</dbReference>
<evidence type="ECO:0000256" key="9">
    <source>
        <dbReference type="SAM" id="MobiDB-lite"/>
    </source>
</evidence>
<evidence type="ECO:0000256" key="8">
    <source>
        <dbReference type="ARBA" id="ARBA00023326"/>
    </source>
</evidence>
<comment type="catalytic activity">
    <reaction evidence="1">
        <text>Hydrolysis of (1-&gt;3)-beta-D-glucosidic linkages in (1-&gt;3)-beta-D-glucans.</text>
        <dbReference type="EC" id="3.2.1.39"/>
    </reaction>
</comment>
<keyword evidence="8" id="KW-0624">Polysaccharide degradation</keyword>
<keyword evidence="13" id="KW-1185">Reference proteome</keyword>
<dbReference type="EMBL" id="JAVRRG010000331">
    <property type="protein sequence ID" value="KAK5072294.1"/>
    <property type="molecule type" value="Genomic_DNA"/>
</dbReference>
<comment type="similarity">
    <text evidence="2">Belongs to the glycosyl hydrolase 81 family.</text>
</comment>
<evidence type="ECO:0000256" key="3">
    <source>
        <dbReference type="ARBA" id="ARBA00012780"/>
    </source>
</evidence>
<dbReference type="Proteomes" id="UP001345013">
    <property type="component" value="Unassembled WGS sequence"/>
</dbReference>
<organism evidence="12 13">
    <name type="scientific">Lithohypha guttulata</name>
    <dbReference type="NCBI Taxonomy" id="1690604"/>
    <lineage>
        <taxon>Eukaryota</taxon>
        <taxon>Fungi</taxon>
        <taxon>Dikarya</taxon>
        <taxon>Ascomycota</taxon>
        <taxon>Pezizomycotina</taxon>
        <taxon>Eurotiomycetes</taxon>
        <taxon>Chaetothyriomycetidae</taxon>
        <taxon>Chaetothyriales</taxon>
        <taxon>Trichomeriaceae</taxon>
        <taxon>Lithohypha</taxon>
    </lineage>
</organism>
<evidence type="ECO:0000256" key="4">
    <source>
        <dbReference type="ARBA" id="ARBA00022801"/>
    </source>
</evidence>
<feature type="domain" description="Glycosyl hydrolase family 81 C-terminal" evidence="11">
    <location>
        <begin position="389"/>
        <end position="741"/>
    </location>
</feature>
<reference evidence="12 13" key="1">
    <citation type="submission" date="2023-08" db="EMBL/GenBank/DDBJ databases">
        <title>Black Yeasts Isolated from many extreme environments.</title>
        <authorList>
            <person name="Coleine C."/>
            <person name="Stajich J.E."/>
            <person name="Selbmann L."/>
        </authorList>
    </citation>
    <scope>NUCLEOTIDE SEQUENCE [LARGE SCALE GENOMIC DNA]</scope>
    <source>
        <strain evidence="12 13">CCFEE 5885</strain>
    </source>
</reference>
<dbReference type="Gene3D" id="1.20.5.420">
    <property type="entry name" value="Immunoglobulin FC, subunit C"/>
    <property type="match status" value="1"/>
</dbReference>
<dbReference type="InterPro" id="IPR040451">
    <property type="entry name" value="GH81_N"/>
</dbReference>
<evidence type="ECO:0000256" key="1">
    <source>
        <dbReference type="ARBA" id="ARBA00000382"/>
    </source>
</evidence>
<comment type="caution">
    <text evidence="12">The sequence shown here is derived from an EMBL/GenBank/DDBJ whole genome shotgun (WGS) entry which is preliminary data.</text>
</comment>
<dbReference type="PROSITE" id="PS52008">
    <property type="entry name" value="GH81"/>
    <property type="match status" value="1"/>
</dbReference>
<evidence type="ECO:0000256" key="6">
    <source>
        <dbReference type="ARBA" id="ARBA00023295"/>
    </source>
</evidence>
<evidence type="ECO:0000256" key="5">
    <source>
        <dbReference type="ARBA" id="ARBA00023277"/>
    </source>
</evidence>
<evidence type="ECO:0000313" key="12">
    <source>
        <dbReference type="EMBL" id="KAK5072294.1"/>
    </source>
</evidence>
<dbReference type="Gene3D" id="2.70.98.30">
    <property type="entry name" value="Golgi alpha-mannosidase II, domain 4"/>
    <property type="match status" value="1"/>
</dbReference>
<gene>
    <name evidence="12" type="primary">ACF2_2</name>
    <name evidence="12" type="ORF">LTR24_010460</name>
</gene>
<dbReference type="EC" id="3.2.1.39" evidence="3"/>
<evidence type="ECO:0000256" key="7">
    <source>
        <dbReference type="ARBA" id="ARBA00023316"/>
    </source>
</evidence>
<feature type="compositionally biased region" description="Pro residues" evidence="9">
    <location>
        <begin position="17"/>
        <end position="32"/>
    </location>
</feature>
<name>A0ABR0JTV2_9EURO</name>
<sequence length="916" mass="100439">MKSNHPQPDQPQQPQQPLHPPHPPQPQPPQQPLPGITQDVFQAVGGTIPANIPHRGDHPIKPMGVVNPNYPLATNKFYGNFTLGNQNEPAWTHPYSVAWSKGRGNAGSYGLAVSHIDPEQKVLGPSQPQIPGSPSKYFFSPVGIQSVILSASELGLETVLTTESLKAFSVNINLLPRVGSPGKITFPLLQGMGFVTGRYSNLQPAIQSSVFFRVFTPRGSPKPGVFKYQVTLEDNKTWLLYVTPDNGADPNLQHISNALIRGPAGFIGTIQVAKNSSGAPGEQMYDAAAGAYPTDARITGSVTGTSGQYTFQWTKSGLRSSTLVMFALPHHVASFDSSTASHTTAVQLATTTKGNATAIVGDSWTILEPDIPTAVGFAPWSPGTVFPLSPAAKVEIRDVAVREVSADFDADIYSAGNGMYFGGKRICKFARIVYTIHDLLAEPALAAGGLKILKNSFARVVRNQQPAPLAYDYVWRGVVSTAGYVDVGAEFGNTVYNDHHFHYGYWIHTAALIGHLDPTWLTAENKDYVNTLVKDACNPITDGQLFPFSRGFDWYHGHSWAHGVTPVADGKDQESTSEDANFAYALKMWGKVSGDKSMEARGNLMLSILTRSFQTYFLMDTANTIQPPRFIGNKVTGILFENKCDHATFFDGNFYAIQGIHMIPIIPCSPLIRTKKFVREEWDAYFADGGAQPVRNINNGWKSILFQNLALIDPRASWNFFAQPSFAPGWLDDGASRTWSLAYAAVGTSSLPAYPPCFETAEVRASSQHWDIGNSADDIKSSLQTCDRYFACSQRPNSDFVMHFSPLPLLLLGSANLVLLAAQMPQIKFCNEPELAEPYVFEDIEPGQCKLVPDSNAKADEGSSMMLINAGNLACRLYDNNECGMKHIYTIPLDGYYKMTRYRTWRSYKCDDKSEI</sequence>